<sequence length="129" mass="14867">MFYGLSHAQAEKIPEVSKLERSLEQSDLTRQIRTVFADAPQMVRVAKCESGLVHRQNGALIQNRNGSSARGVFQVLMRVHQPQMQKMGLNPERTDHYLAYVRYLFDQYGLTPWQASKHCWAKDHTHSRG</sequence>
<organism evidence="1 2">
    <name type="scientific">Candidatus Kaiserbacteria bacterium RIFCSPLOWO2_12_FULL_45_26</name>
    <dbReference type="NCBI Taxonomy" id="1798525"/>
    <lineage>
        <taxon>Bacteria</taxon>
        <taxon>Candidatus Kaiseribacteriota</taxon>
    </lineage>
</organism>
<gene>
    <name evidence="1" type="ORF">A3G90_04325</name>
</gene>
<name>A0A1F6FHB2_9BACT</name>
<comment type="caution">
    <text evidence="1">The sequence shown here is derived from an EMBL/GenBank/DDBJ whole genome shotgun (WGS) entry which is preliminary data.</text>
</comment>
<proteinExistence type="predicted"/>
<evidence type="ECO:0000313" key="1">
    <source>
        <dbReference type="EMBL" id="OGG85252.1"/>
    </source>
</evidence>
<dbReference type="EMBL" id="MFMM01000001">
    <property type="protein sequence ID" value="OGG85252.1"/>
    <property type="molecule type" value="Genomic_DNA"/>
</dbReference>
<accession>A0A1F6FHB2</accession>
<evidence type="ECO:0008006" key="3">
    <source>
        <dbReference type="Google" id="ProtNLM"/>
    </source>
</evidence>
<dbReference type="STRING" id="1798525.A3G90_04325"/>
<evidence type="ECO:0000313" key="2">
    <source>
        <dbReference type="Proteomes" id="UP000177325"/>
    </source>
</evidence>
<protein>
    <recommendedName>
        <fullName evidence="3">Transglycosylase SLT domain-containing protein</fullName>
    </recommendedName>
</protein>
<dbReference type="Proteomes" id="UP000177325">
    <property type="component" value="Unassembled WGS sequence"/>
</dbReference>
<reference evidence="1 2" key="1">
    <citation type="journal article" date="2016" name="Nat. Commun.">
        <title>Thousands of microbial genomes shed light on interconnected biogeochemical processes in an aquifer system.</title>
        <authorList>
            <person name="Anantharaman K."/>
            <person name="Brown C.T."/>
            <person name="Hug L.A."/>
            <person name="Sharon I."/>
            <person name="Castelle C.J."/>
            <person name="Probst A.J."/>
            <person name="Thomas B.C."/>
            <person name="Singh A."/>
            <person name="Wilkins M.J."/>
            <person name="Karaoz U."/>
            <person name="Brodie E.L."/>
            <person name="Williams K.H."/>
            <person name="Hubbard S.S."/>
            <person name="Banfield J.F."/>
        </authorList>
    </citation>
    <scope>NUCLEOTIDE SEQUENCE [LARGE SCALE GENOMIC DNA]</scope>
</reference>
<dbReference type="AlphaFoldDB" id="A0A1F6FHB2"/>